<name>A0A0F6U820_MICAE</name>
<evidence type="ECO:0000313" key="2">
    <source>
        <dbReference type="Proteomes" id="UP000034103"/>
    </source>
</evidence>
<proteinExistence type="predicted"/>
<dbReference type="AlphaFoldDB" id="A0A0F6U820"/>
<sequence length="45" mass="5358">MNAPLKSQSSNYQPDSDRFDQLESRYRKKIIYFREPLLTSPVLKP</sequence>
<dbReference type="EMBL" id="CP011304">
    <property type="protein sequence ID" value="AKE66646.1"/>
    <property type="molecule type" value="Genomic_DNA"/>
</dbReference>
<dbReference type="PATRIC" id="fig|1641812.3.peg.4464"/>
<organism evidence="1 2">
    <name type="scientific">Microcystis aeruginosa NIES-2549</name>
    <dbReference type="NCBI Taxonomy" id="1641812"/>
    <lineage>
        <taxon>Bacteria</taxon>
        <taxon>Bacillati</taxon>
        <taxon>Cyanobacteriota</taxon>
        <taxon>Cyanophyceae</taxon>
        <taxon>Oscillatoriophycideae</taxon>
        <taxon>Chroococcales</taxon>
        <taxon>Microcystaceae</taxon>
        <taxon>Microcystis</taxon>
    </lineage>
</organism>
<dbReference type="Proteomes" id="UP000034103">
    <property type="component" value="Chromosome"/>
</dbReference>
<gene>
    <name evidence="1" type="ORF">MYAER_4324</name>
</gene>
<protein>
    <submittedName>
        <fullName evidence="1">Uncharacterized protein</fullName>
    </submittedName>
</protein>
<dbReference type="HOGENOM" id="CLU_3202011_0_0_3"/>
<evidence type="ECO:0000313" key="1">
    <source>
        <dbReference type="EMBL" id="AKE66646.1"/>
    </source>
</evidence>
<accession>A0A0F6U820</accession>
<reference evidence="1 2" key="1">
    <citation type="journal article" date="2015" name="Genome Announc.">
        <title>Complete Genome Sequence of Microcystis aeruginosa NIES-2549, a Bloom-Forming Cyanobacterium from Lake Kasumigaura, Japan.</title>
        <authorList>
            <person name="Yamaguchi H."/>
            <person name="Suzuki S."/>
            <person name="Tanabe Y."/>
            <person name="Osana Y."/>
            <person name="Shimura Y."/>
            <person name="Ishida K."/>
            <person name="Kawachi M."/>
        </authorList>
    </citation>
    <scope>NUCLEOTIDE SEQUENCE [LARGE SCALE GENOMIC DNA]</scope>
    <source>
        <strain evidence="1 2">NIES-2549</strain>
    </source>
</reference>